<dbReference type="GO" id="GO:0005525">
    <property type="term" value="F:GTP binding"/>
    <property type="evidence" value="ECO:0007669"/>
    <property type="project" value="UniProtKB-KW"/>
</dbReference>
<dbReference type="GO" id="GO:0005834">
    <property type="term" value="C:heterotrimeric G-protein complex"/>
    <property type="evidence" value="ECO:0007669"/>
    <property type="project" value="TreeGrafter"/>
</dbReference>
<dbReference type="GO" id="GO:0046872">
    <property type="term" value="F:metal ion binding"/>
    <property type="evidence" value="ECO:0007669"/>
    <property type="project" value="UniProtKB-KW"/>
</dbReference>
<dbReference type="PROSITE" id="PS51882">
    <property type="entry name" value="G_ALPHA"/>
    <property type="match status" value="1"/>
</dbReference>
<dbReference type="GO" id="GO:0005737">
    <property type="term" value="C:cytoplasm"/>
    <property type="evidence" value="ECO:0007669"/>
    <property type="project" value="TreeGrafter"/>
</dbReference>
<dbReference type="Pfam" id="PF00503">
    <property type="entry name" value="G-alpha"/>
    <property type="match status" value="1"/>
</dbReference>
<keyword evidence="6" id="KW-0460">Magnesium</keyword>
<evidence type="ECO:0000313" key="8">
    <source>
        <dbReference type="Proteomes" id="UP000265618"/>
    </source>
</evidence>
<gene>
    <name evidence="7" type="ORF">KIPB_016361</name>
</gene>
<dbReference type="AlphaFoldDB" id="A0A9K3GQR6"/>
<dbReference type="SUPFAM" id="SSF52540">
    <property type="entry name" value="P-loop containing nucleoside triphosphate hydrolases"/>
    <property type="match status" value="1"/>
</dbReference>
<feature type="non-terminal residue" evidence="7">
    <location>
        <position position="76"/>
    </location>
</feature>
<proteinExistence type="predicted"/>
<dbReference type="EMBL" id="BDIP01009929">
    <property type="protein sequence ID" value="GIQ92534.1"/>
    <property type="molecule type" value="Genomic_DNA"/>
</dbReference>
<organism evidence="7 8">
    <name type="scientific">Kipferlia bialata</name>
    <dbReference type="NCBI Taxonomy" id="797122"/>
    <lineage>
        <taxon>Eukaryota</taxon>
        <taxon>Metamonada</taxon>
        <taxon>Carpediemonas-like organisms</taxon>
        <taxon>Kipferlia</taxon>
    </lineage>
</organism>
<dbReference type="GO" id="GO:0007188">
    <property type="term" value="P:adenylate cyclase-modulating G protein-coupled receptor signaling pathway"/>
    <property type="evidence" value="ECO:0007669"/>
    <property type="project" value="TreeGrafter"/>
</dbReference>
<keyword evidence="3 5" id="KW-0342">GTP-binding</keyword>
<accession>A0A9K3GQR6</accession>
<dbReference type="GO" id="GO:0003924">
    <property type="term" value="F:GTPase activity"/>
    <property type="evidence" value="ECO:0007669"/>
    <property type="project" value="InterPro"/>
</dbReference>
<evidence type="ECO:0000256" key="2">
    <source>
        <dbReference type="ARBA" id="ARBA00022741"/>
    </source>
</evidence>
<feature type="binding site" evidence="6">
    <location>
        <position position="5"/>
    </location>
    <ligand>
        <name>Mg(2+)</name>
        <dbReference type="ChEBI" id="CHEBI:18420"/>
    </ligand>
</feature>
<dbReference type="PANTHER" id="PTHR10218:SF302">
    <property type="entry name" value="GUANINE NUCLEOTIDE-BINDING PROTEIN ALPHA-5 SUBUNIT"/>
    <property type="match status" value="1"/>
</dbReference>
<dbReference type="OrthoDB" id="5817230at2759"/>
<dbReference type="Proteomes" id="UP000265618">
    <property type="component" value="Unassembled WGS sequence"/>
</dbReference>
<dbReference type="GO" id="GO:0001664">
    <property type="term" value="F:G protein-coupled receptor binding"/>
    <property type="evidence" value="ECO:0007669"/>
    <property type="project" value="TreeGrafter"/>
</dbReference>
<evidence type="ECO:0000313" key="7">
    <source>
        <dbReference type="EMBL" id="GIQ92534.1"/>
    </source>
</evidence>
<keyword evidence="1 6" id="KW-0479">Metal-binding</keyword>
<name>A0A9K3GQR6_9EUKA</name>
<evidence type="ECO:0000256" key="4">
    <source>
        <dbReference type="ARBA" id="ARBA00023224"/>
    </source>
</evidence>
<evidence type="ECO:0000256" key="5">
    <source>
        <dbReference type="PIRSR" id="PIRSR601019-1"/>
    </source>
</evidence>
<comment type="caution">
    <text evidence="7">The sequence shown here is derived from an EMBL/GenBank/DDBJ whole genome shotgun (WGS) entry which is preliminary data.</text>
</comment>
<dbReference type="FunFam" id="3.40.50.300:FF:000720">
    <property type="entry name" value="Guanine nucleotide-binding protein G(k) subunit alpha"/>
    <property type="match status" value="1"/>
</dbReference>
<dbReference type="InterPro" id="IPR001019">
    <property type="entry name" value="Gprotein_alpha_su"/>
</dbReference>
<dbReference type="Gene3D" id="3.40.50.300">
    <property type="entry name" value="P-loop containing nucleotide triphosphate hydrolases"/>
    <property type="match status" value="1"/>
</dbReference>
<feature type="binding site" evidence="5">
    <location>
        <begin position="24"/>
        <end position="28"/>
    </location>
    <ligand>
        <name>GTP</name>
        <dbReference type="ChEBI" id="CHEBI:37565"/>
    </ligand>
</feature>
<sequence length="76" mass="8851">ARVVTRNIAEATFTYEALNFRMIDVGGQRNERRKWIHCFDAVKAVIFVVSLSGYDEVLEEDETQNRLKEALLLFDE</sequence>
<evidence type="ECO:0000256" key="1">
    <source>
        <dbReference type="ARBA" id="ARBA00022723"/>
    </source>
</evidence>
<evidence type="ECO:0000256" key="3">
    <source>
        <dbReference type="ARBA" id="ARBA00023134"/>
    </source>
</evidence>
<dbReference type="PANTHER" id="PTHR10218">
    <property type="entry name" value="GTP-BINDING PROTEIN ALPHA SUBUNIT"/>
    <property type="match status" value="1"/>
</dbReference>
<reference evidence="7 8" key="1">
    <citation type="journal article" date="2018" name="PLoS ONE">
        <title>The draft genome of Kipferlia bialata reveals reductive genome evolution in fornicate parasites.</title>
        <authorList>
            <person name="Tanifuji G."/>
            <person name="Takabayashi S."/>
            <person name="Kume K."/>
            <person name="Takagi M."/>
            <person name="Nakayama T."/>
            <person name="Kamikawa R."/>
            <person name="Inagaki Y."/>
            <person name="Hashimoto T."/>
        </authorList>
    </citation>
    <scope>NUCLEOTIDE SEQUENCE [LARGE SCALE GENOMIC DNA]</scope>
    <source>
        <strain evidence="7">NY0173</strain>
    </source>
</reference>
<keyword evidence="8" id="KW-1185">Reference proteome</keyword>
<dbReference type="InterPro" id="IPR027417">
    <property type="entry name" value="P-loop_NTPase"/>
</dbReference>
<protein>
    <submittedName>
        <fullName evidence="7">Guanine nucleotide binding protein (G-protein), alpha subunit</fullName>
    </submittedName>
</protein>
<keyword evidence="4" id="KW-0807">Transducer</keyword>
<dbReference type="GO" id="GO:0031683">
    <property type="term" value="F:G-protein beta/gamma-subunit complex binding"/>
    <property type="evidence" value="ECO:0007669"/>
    <property type="project" value="InterPro"/>
</dbReference>
<feature type="non-terminal residue" evidence="7">
    <location>
        <position position="1"/>
    </location>
</feature>
<evidence type="ECO:0000256" key="6">
    <source>
        <dbReference type="PIRSR" id="PIRSR601019-2"/>
    </source>
</evidence>
<dbReference type="PRINTS" id="PR00318">
    <property type="entry name" value="GPROTEINA"/>
</dbReference>
<keyword evidence="2 5" id="KW-0547">Nucleotide-binding</keyword>